<dbReference type="Gene3D" id="3.40.525.10">
    <property type="entry name" value="CRAL-TRIO lipid binding domain"/>
    <property type="match status" value="1"/>
</dbReference>
<gene>
    <name evidence="2" type="ORF">HGRIS_005859</name>
</gene>
<dbReference type="InterPro" id="IPR011074">
    <property type="entry name" value="CRAL/TRIO_N_dom"/>
</dbReference>
<dbReference type="InterPro" id="IPR001251">
    <property type="entry name" value="CRAL-TRIO_dom"/>
</dbReference>
<keyword evidence="3" id="KW-1185">Reference proteome</keyword>
<dbReference type="CDD" id="cd00170">
    <property type="entry name" value="SEC14"/>
    <property type="match status" value="1"/>
</dbReference>
<dbReference type="SMART" id="SM01100">
    <property type="entry name" value="CRAL_TRIO_N"/>
    <property type="match status" value="1"/>
</dbReference>
<reference evidence="3" key="1">
    <citation type="submission" date="2024-06" db="EMBL/GenBank/DDBJ databases">
        <title>Multi-omics analyses provide insights into the biosynthesis of the anticancer antibiotic pleurotin in Hohenbuehelia grisea.</title>
        <authorList>
            <person name="Weaver J.A."/>
            <person name="Alberti F."/>
        </authorList>
    </citation>
    <scope>NUCLEOTIDE SEQUENCE [LARGE SCALE GENOMIC DNA]</scope>
    <source>
        <strain evidence="3">T-177</strain>
    </source>
</reference>
<dbReference type="PANTHER" id="PTHR45657">
    <property type="entry name" value="CRAL-TRIO DOMAIN-CONTAINING PROTEIN YKL091C-RELATED"/>
    <property type="match status" value="1"/>
</dbReference>
<dbReference type="InterPro" id="IPR036865">
    <property type="entry name" value="CRAL-TRIO_dom_sf"/>
</dbReference>
<dbReference type="Gene3D" id="1.10.8.20">
    <property type="entry name" value="N-terminal domain of phosphatidylinositol transfer protein sec14p"/>
    <property type="match status" value="1"/>
</dbReference>
<organism evidence="2 3">
    <name type="scientific">Hohenbuehelia grisea</name>
    <dbReference type="NCBI Taxonomy" id="104357"/>
    <lineage>
        <taxon>Eukaryota</taxon>
        <taxon>Fungi</taxon>
        <taxon>Dikarya</taxon>
        <taxon>Basidiomycota</taxon>
        <taxon>Agaricomycotina</taxon>
        <taxon>Agaricomycetes</taxon>
        <taxon>Agaricomycetidae</taxon>
        <taxon>Agaricales</taxon>
        <taxon>Pleurotineae</taxon>
        <taxon>Pleurotaceae</taxon>
        <taxon>Hohenbuehelia</taxon>
    </lineage>
</organism>
<dbReference type="Pfam" id="PF00650">
    <property type="entry name" value="CRAL_TRIO"/>
    <property type="match status" value="1"/>
</dbReference>
<evidence type="ECO:0000313" key="3">
    <source>
        <dbReference type="Proteomes" id="UP001556367"/>
    </source>
</evidence>
<accession>A0ABR3JY27</accession>
<dbReference type="SUPFAM" id="SSF52087">
    <property type="entry name" value="CRAL/TRIO domain"/>
    <property type="match status" value="1"/>
</dbReference>
<comment type="caution">
    <text evidence="2">The sequence shown here is derived from an EMBL/GenBank/DDBJ whole genome shotgun (WGS) entry which is preliminary data.</text>
</comment>
<dbReference type="SMART" id="SM00516">
    <property type="entry name" value="SEC14"/>
    <property type="match status" value="1"/>
</dbReference>
<evidence type="ECO:0000313" key="2">
    <source>
        <dbReference type="EMBL" id="KAL0960843.1"/>
    </source>
</evidence>
<dbReference type="PANTHER" id="PTHR45657:SF3">
    <property type="entry name" value="TRANSPORTER, PUTATIVE (AFU_ORTHOLOGUE AFUA_5G09260)-RELATED"/>
    <property type="match status" value="1"/>
</dbReference>
<dbReference type="EMBL" id="JASNQZ010000001">
    <property type="protein sequence ID" value="KAL0960843.1"/>
    <property type="molecule type" value="Genomic_DNA"/>
</dbReference>
<name>A0ABR3JY27_9AGAR</name>
<dbReference type="PROSITE" id="PS50191">
    <property type="entry name" value="CRAL_TRIO"/>
    <property type="match status" value="1"/>
</dbReference>
<dbReference type="InterPro" id="IPR051026">
    <property type="entry name" value="PI/PC_transfer"/>
</dbReference>
<proteinExistence type="predicted"/>
<dbReference type="InterPro" id="IPR036273">
    <property type="entry name" value="CRAL/TRIO_N_dom_sf"/>
</dbReference>
<dbReference type="Pfam" id="PF03765">
    <property type="entry name" value="CRAL_TRIO_N"/>
    <property type="match status" value="1"/>
</dbReference>
<sequence>MSALTFDPFAGHLGHLNPQQLEAFTEFKESLTKAQLITPATSPPDPTLLRFLRARRFDVAKAQKQFSDTEGWRKQHGVDNLFASFDPKEFEDAKRFYPRWTGRRSKHGLPLFVYRLASIAPLQKELDAISAARRYQRIIVLYEVMCRFTLPLCSHLPHPSAPTPISSTMSIIDLQDVTLTSMWALRSHLQEASRLATANYPETLGAIVVVNSPSFFPTIWGWIKGWFDEGTRNKIHILGKDPGPTLRELVNEQDLPKPYGGQLDWAFADEPNLDDDTKSAIGDMPKGPAVFVDGAVTKPTTALAQHSTTSDIQ</sequence>
<feature type="domain" description="CRAL-TRIO" evidence="1">
    <location>
        <begin position="89"/>
        <end position="267"/>
    </location>
</feature>
<dbReference type="Proteomes" id="UP001556367">
    <property type="component" value="Unassembled WGS sequence"/>
</dbReference>
<protein>
    <recommendedName>
        <fullName evidence="1">CRAL-TRIO domain-containing protein</fullName>
    </recommendedName>
</protein>
<dbReference type="SUPFAM" id="SSF46938">
    <property type="entry name" value="CRAL/TRIO N-terminal domain"/>
    <property type="match status" value="1"/>
</dbReference>
<evidence type="ECO:0000259" key="1">
    <source>
        <dbReference type="PROSITE" id="PS50191"/>
    </source>
</evidence>